<dbReference type="RefSeq" id="WP_155174309.1">
    <property type="nucleotide sequence ID" value="NZ_BAAAFL010000015.1"/>
</dbReference>
<evidence type="ECO:0000256" key="2">
    <source>
        <dbReference type="ARBA" id="ARBA00022676"/>
    </source>
</evidence>
<sequence length="342" mass="38945">MEKTAIVILNYNGEKHLRQFLPSVISHSADCRIIVADNCSTDNSMDYVIKNHPSVEIIKLSSNGGYSLGYNEALRQVEAQYYVLLNSDVEVTENWVTPIIDMMDSDPDIAAAQPKILSYHQKSEFEYAGAAGGFIDSLGYPFCRGRIFNTLEKDSGQYNDVKQVFWATGACLFVRSDIFHQMEGFDPDFFAHMEEIDLCWRINSAGHKVMYNGNSTVYHVGGGTLHKSNPRKTYLNFRNGLALIYKNYSTSELYIKMPLRILLDAIASVKFMLFDTFADGVAVMRAHIDFLKELKGNYKKRKAVQQKKIRQADTICRGSVVFEYFIKGKRKFKELKMCGNDQ</sequence>
<name>A0ABW9RT09_9BACT</name>
<evidence type="ECO:0000259" key="4">
    <source>
        <dbReference type="Pfam" id="PF00535"/>
    </source>
</evidence>
<evidence type="ECO:0000313" key="6">
    <source>
        <dbReference type="Proteomes" id="UP000798808"/>
    </source>
</evidence>
<dbReference type="Proteomes" id="UP000798808">
    <property type="component" value="Unassembled WGS sequence"/>
</dbReference>
<evidence type="ECO:0000256" key="3">
    <source>
        <dbReference type="ARBA" id="ARBA00022679"/>
    </source>
</evidence>
<dbReference type="Pfam" id="PF00535">
    <property type="entry name" value="Glycos_transf_2"/>
    <property type="match status" value="1"/>
</dbReference>
<dbReference type="PANTHER" id="PTHR43179:SF12">
    <property type="entry name" value="GALACTOFURANOSYLTRANSFERASE GLFT2"/>
    <property type="match status" value="1"/>
</dbReference>
<gene>
    <name evidence="5" type="ORF">E1163_20295</name>
</gene>
<comment type="caution">
    <text evidence="5">The sequence shown here is derived from an EMBL/GenBank/DDBJ whole genome shotgun (WGS) entry which is preliminary data.</text>
</comment>
<organism evidence="5 6">
    <name type="scientific">Fulvivirga kasyanovii</name>
    <dbReference type="NCBI Taxonomy" id="396812"/>
    <lineage>
        <taxon>Bacteria</taxon>
        <taxon>Pseudomonadati</taxon>
        <taxon>Bacteroidota</taxon>
        <taxon>Cytophagia</taxon>
        <taxon>Cytophagales</taxon>
        <taxon>Fulvivirgaceae</taxon>
        <taxon>Fulvivirga</taxon>
    </lineage>
</organism>
<dbReference type="InterPro" id="IPR001173">
    <property type="entry name" value="Glyco_trans_2-like"/>
</dbReference>
<dbReference type="PANTHER" id="PTHR43179">
    <property type="entry name" value="RHAMNOSYLTRANSFERASE WBBL"/>
    <property type="match status" value="1"/>
</dbReference>
<accession>A0ABW9RT09</accession>
<protein>
    <submittedName>
        <fullName evidence="5">Glycosyltransferase family 2 protein</fullName>
    </submittedName>
</protein>
<dbReference type="Gene3D" id="3.90.550.10">
    <property type="entry name" value="Spore Coat Polysaccharide Biosynthesis Protein SpsA, Chain A"/>
    <property type="match status" value="1"/>
</dbReference>
<reference evidence="5 6" key="1">
    <citation type="submission" date="2019-02" db="EMBL/GenBank/DDBJ databases">
        <authorList>
            <person name="Goldberg S.R."/>
            <person name="Haltli B.A."/>
            <person name="Correa H."/>
            <person name="Russell K.G."/>
        </authorList>
    </citation>
    <scope>NUCLEOTIDE SEQUENCE [LARGE SCALE GENOMIC DNA]</scope>
    <source>
        <strain evidence="5 6">JCM 16186</strain>
    </source>
</reference>
<dbReference type="InterPro" id="IPR029044">
    <property type="entry name" value="Nucleotide-diphossugar_trans"/>
</dbReference>
<feature type="domain" description="Glycosyltransferase 2-like" evidence="4">
    <location>
        <begin position="6"/>
        <end position="114"/>
    </location>
</feature>
<comment type="similarity">
    <text evidence="1">Belongs to the glycosyltransferase 2 family.</text>
</comment>
<evidence type="ECO:0000313" key="5">
    <source>
        <dbReference type="EMBL" id="MTI27308.1"/>
    </source>
</evidence>
<keyword evidence="6" id="KW-1185">Reference proteome</keyword>
<dbReference type="SUPFAM" id="SSF53448">
    <property type="entry name" value="Nucleotide-diphospho-sugar transferases"/>
    <property type="match status" value="1"/>
</dbReference>
<keyword evidence="2" id="KW-0328">Glycosyltransferase</keyword>
<dbReference type="EMBL" id="SMLW01000622">
    <property type="protein sequence ID" value="MTI27308.1"/>
    <property type="molecule type" value="Genomic_DNA"/>
</dbReference>
<dbReference type="CDD" id="cd04186">
    <property type="entry name" value="GT_2_like_c"/>
    <property type="match status" value="1"/>
</dbReference>
<proteinExistence type="inferred from homology"/>
<keyword evidence="3" id="KW-0808">Transferase</keyword>
<evidence type="ECO:0000256" key="1">
    <source>
        <dbReference type="ARBA" id="ARBA00006739"/>
    </source>
</evidence>